<dbReference type="EMBL" id="AP018203">
    <property type="protein sequence ID" value="BAY57317.1"/>
    <property type="molecule type" value="Genomic_DNA"/>
</dbReference>
<sequence>MKLGDKLYRTERSKSVISTFFNLLMLRVFPPISRLYEPGIRQQVEAGNQGKIVANMKNVSQKQRHKLYRLKVKLSL</sequence>
<evidence type="ECO:0000313" key="2">
    <source>
        <dbReference type="Proteomes" id="UP000217895"/>
    </source>
</evidence>
<reference evidence="1 2" key="1">
    <citation type="submission" date="2017-06" db="EMBL/GenBank/DDBJ databases">
        <title>Genome sequencing of cyanobaciteial culture collection at National Institute for Environmental Studies (NIES).</title>
        <authorList>
            <person name="Hirose Y."/>
            <person name="Shimura Y."/>
            <person name="Fujisawa T."/>
            <person name="Nakamura Y."/>
            <person name="Kawachi M."/>
        </authorList>
    </citation>
    <scope>NUCLEOTIDE SEQUENCE [LARGE SCALE GENOMIC DNA]</scope>
    <source>
        <strain evidence="1 2">NIES-2135</strain>
    </source>
</reference>
<protein>
    <submittedName>
        <fullName evidence="1">Uncharacterized protein</fullName>
    </submittedName>
</protein>
<dbReference type="Proteomes" id="UP000217895">
    <property type="component" value="Chromosome"/>
</dbReference>
<evidence type="ECO:0000313" key="1">
    <source>
        <dbReference type="EMBL" id="BAY57317.1"/>
    </source>
</evidence>
<dbReference type="AlphaFoldDB" id="A0A1Z4JL45"/>
<proteinExistence type="predicted"/>
<name>A0A1Z4JL45_LEPBY</name>
<keyword evidence="2" id="KW-1185">Reference proteome</keyword>
<organism evidence="1 2">
    <name type="scientific">Leptolyngbya boryana NIES-2135</name>
    <dbReference type="NCBI Taxonomy" id="1973484"/>
    <lineage>
        <taxon>Bacteria</taxon>
        <taxon>Bacillati</taxon>
        <taxon>Cyanobacteriota</taxon>
        <taxon>Cyanophyceae</taxon>
        <taxon>Leptolyngbyales</taxon>
        <taxon>Leptolyngbyaceae</taxon>
        <taxon>Leptolyngbya group</taxon>
        <taxon>Leptolyngbya</taxon>
    </lineage>
</organism>
<gene>
    <name evidence="1" type="ORF">NIES2135_41820</name>
</gene>
<accession>A0A1Z4JL45</accession>